<reference evidence="2 3" key="1">
    <citation type="journal article" date="2017" name="Nat. Commun.">
        <title>Genome assembly with in vitro proximity ligation data and whole-genome triplication in lettuce.</title>
        <authorList>
            <person name="Reyes-Chin-Wo S."/>
            <person name="Wang Z."/>
            <person name="Yang X."/>
            <person name="Kozik A."/>
            <person name="Arikit S."/>
            <person name="Song C."/>
            <person name="Xia L."/>
            <person name="Froenicke L."/>
            <person name="Lavelle D.O."/>
            <person name="Truco M.J."/>
            <person name="Xia R."/>
            <person name="Zhu S."/>
            <person name="Xu C."/>
            <person name="Xu H."/>
            <person name="Xu X."/>
            <person name="Cox K."/>
            <person name="Korf I."/>
            <person name="Meyers B.C."/>
            <person name="Michelmore R.W."/>
        </authorList>
    </citation>
    <scope>NUCLEOTIDE SEQUENCE [LARGE SCALE GENOMIC DNA]</scope>
    <source>
        <strain evidence="3">cv. Salinas</strain>
        <tissue evidence="2">Seedlings</tissue>
    </source>
</reference>
<keyword evidence="3" id="KW-1185">Reference proteome</keyword>
<gene>
    <name evidence="2" type="ORF">LSAT_V11C200098800</name>
</gene>
<accession>A0A9R1XPZ2</accession>
<sequence>MLRRTLDGMGDDDKEAGVKEPEHDHVNYQNDCEEGVEYKMKHVVGEYYESHAQLGFSLTNYKVANRYQLWFMKSDRHGVIASCNWLSKNYLKDIIINPKITLTKMKEYVLKMCLRGNVIGLGQRQKK</sequence>
<feature type="region of interest" description="Disordered" evidence="1">
    <location>
        <begin position="1"/>
        <end position="25"/>
    </location>
</feature>
<evidence type="ECO:0000256" key="1">
    <source>
        <dbReference type="SAM" id="MobiDB-lite"/>
    </source>
</evidence>
<feature type="compositionally biased region" description="Basic and acidic residues" evidence="1">
    <location>
        <begin position="15"/>
        <end position="25"/>
    </location>
</feature>
<dbReference type="Proteomes" id="UP000235145">
    <property type="component" value="Unassembled WGS sequence"/>
</dbReference>
<proteinExistence type="predicted"/>
<evidence type="ECO:0000313" key="3">
    <source>
        <dbReference type="Proteomes" id="UP000235145"/>
    </source>
</evidence>
<organism evidence="2 3">
    <name type="scientific">Lactuca sativa</name>
    <name type="common">Garden lettuce</name>
    <dbReference type="NCBI Taxonomy" id="4236"/>
    <lineage>
        <taxon>Eukaryota</taxon>
        <taxon>Viridiplantae</taxon>
        <taxon>Streptophyta</taxon>
        <taxon>Embryophyta</taxon>
        <taxon>Tracheophyta</taxon>
        <taxon>Spermatophyta</taxon>
        <taxon>Magnoliopsida</taxon>
        <taxon>eudicotyledons</taxon>
        <taxon>Gunneridae</taxon>
        <taxon>Pentapetalae</taxon>
        <taxon>asterids</taxon>
        <taxon>campanulids</taxon>
        <taxon>Asterales</taxon>
        <taxon>Asteraceae</taxon>
        <taxon>Cichorioideae</taxon>
        <taxon>Cichorieae</taxon>
        <taxon>Lactucinae</taxon>
        <taxon>Lactuca</taxon>
    </lineage>
</organism>
<dbReference type="AlphaFoldDB" id="A0A9R1XPZ2"/>
<protein>
    <submittedName>
        <fullName evidence="2">Uncharacterized protein</fullName>
    </submittedName>
</protein>
<evidence type="ECO:0000313" key="2">
    <source>
        <dbReference type="EMBL" id="KAJ0221004.1"/>
    </source>
</evidence>
<comment type="caution">
    <text evidence="2">The sequence shown here is derived from an EMBL/GenBank/DDBJ whole genome shotgun (WGS) entry which is preliminary data.</text>
</comment>
<name>A0A9R1XPZ2_LACSA</name>
<dbReference type="EMBL" id="NBSK02000002">
    <property type="protein sequence ID" value="KAJ0221004.1"/>
    <property type="molecule type" value="Genomic_DNA"/>
</dbReference>